<dbReference type="Proteomes" id="UP000278222">
    <property type="component" value="Unassembled WGS sequence"/>
</dbReference>
<organism evidence="2 3">
    <name type="scientific">Stella humosa</name>
    <dbReference type="NCBI Taxonomy" id="94"/>
    <lineage>
        <taxon>Bacteria</taxon>
        <taxon>Pseudomonadati</taxon>
        <taxon>Pseudomonadota</taxon>
        <taxon>Alphaproteobacteria</taxon>
        <taxon>Rhodospirillales</taxon>
        <taxon>Stellaceae</taxon>
        <taxon>Stella</taxon>
    </lineage>
</organism>
<keyword evidence="3" id="KW-1185">Reference proteome</keyword>
<evidence type="ECO:0000313" key="2">
    <source>
        <dbReference type="EMBL" id="ROP81337.1"/>
    </source>
</evidence>
<evidence type="ECO:0000256" key="1">
    <source>
        <dbReference type="SAM" id="MobiDB-lite"/>
    </source>
</evidence>
<sequence length="89" mass="10153">MDRQERVRRRAHELWITEGRPEGKAEDHWHAAEELTAHEDKQMLATKPVGDAEPKAEPLLAVQNQGEFPTLTDQGEEASYPDPALRRRG</sequence>
<accession>A0A3N1KPX3</accession>
<feature type="region of interest" description="Disordered" evidence="1">
    <location>
        <begin position="65"/>
        <end position="89"/>
    </location>
</feature>
<dbReference type="EMBL" id="RJKX01000018">
    <property type="protein sequence ID" value="ROP81337.1"/>
    <property type="molecule type" value="Genomic_DNA"/>
</dbReference>
<dbReference type="OrthoDB" id="9811127at2"/>
<dbReference type="Pfam" id="PF11154">
    <property type="entry name" value="DUF2934"/>
    <property type="match status" value="1"/>
</dbReference>
<gene>
    <name evidence="2" type="ORF">EDC65_5194</name>
</gene>
<reference evidence="2 3" key="1">
    <citation type="submission" date="2018-11" db="EMBL/GenBank/DDBJ databases">
        <title>Genomic Encyclopedia of Type Strains, Phase IV (KMG-IV): sequencing the most valuable type-strain genomes for metagenomic binning, comparative biology and taxonomic classification.</title>
        <authorList>
            <person name="Goeker M."/>
        </authorList>
    </citation>
    <scope>NUCLEOTIDE SEQUENCE [LARGE SCALE GENOMIC DNA]</scope>
    <source>
        <strain evidence="2 3">DSM 5900</strain>
    </source>
</reference>
<dbReference type="InterPro" id="IPR021327">
    <property type="entry name" value="DUF2934"/>
</dbReference>
<evidence type="ECO:0000313" key="3">
    <source>
        <dbReference type="Proteomes" id="UP000278222"/>
    </source>
</evidence>
<dbReference type="RefSeq" id="WP_123695126.1">
    <property type="nucleotide sequence ID" value="NZ_AP019700.1"/>
</dbReference>
<proteinExistence type="predicted"/>
<name>A0A3N1KPX3_9PROT</name>
<dbReference type="AlphaFoldDB" id="A0A3N1KPX3"/>
<protein>
    <submittedName>
        <fullName evidence="2">DUF2934 family protein</fullName>
    </submittedName>
</protein>
<comment type="caution">
    <text evidence="2">The sequence shown here is derived from an EMBL/GenBank/DDBJ whole genome shotgun (WGS) entry which is preliminary data.</text>
</comment>